<gene>
    <name evidence="1" type="ORF">Scep_014440</name>
</gene>
<protein>
    <submittedName>
        <fullName evidence="1">Uncharacterized protein</fullName>
    </submittedName>
</protein>
<accession>A0AAP0J196</accession>
<sequence length="66" mass="7904">MDCSRRRRKAYIMAKFVSFKWILELRPPLKAMIRDEDSYYSNDYFDVAAYVNLRSATEQGQDADTW</sequence>
<dbReference type="Proteomes" id="UP001419268">
    <property type="component" value="Unassembled WGS sequence"/>
</dbReference>
<organism evidence="1 2">
    <name type="scientific">Stephania cephalantha</name>
    <dbReference type="NCBI Taxonomy" id="152367"/>
    <lineage>
        <taxon>Eukaryota</taxon>
        <taxon>Viridiplantae</taxon>
        <taxon>Streptophyta</taxon>
        <taxon>Embryophyta</taxon>
        <taxon>Tracheophyta</taxon>
        <taxon>Spermatophyta</taxon>
        <taxon>Magnoliopsida</taxon>
        <taxon>Ranunculales</taxon>
        <taxon>Menispermaceae</taxon>
        <taxon>Menispermoideae</taxon>
        <taxon>Cissampelideae</taxon>
        <taxon>Stephania</taxon>
    </lineage>
</organism>
<evidence type="ECO:0000313" key="1">
    <source>
        <dbReference type="EMBL" id="KAK9125594.1"/>
    </source>
</evidence>
<name>A0AAP0J196_9MAGN</name>
<dbReference type="EMBL" id="JBBNAG010000006">
    <property type="protein sequence ID" value="KAK9125594.1"/>
    <property type="molecule type" value="Genomic_DNA"/>
</dbReference>
<reference evidence="1 2" key="1">
    <citation type="submission" date="2024-01" db="EMBL/GenBank/DDBJ databases">
        <title>Genome assemblies of Stephania.</title>
        <authorList>
            <person name="Yang L."/>
        </authorList>
    </citation>
    <scope>NUCLEOTIDE SEQUENCE [LARGE SCALE GENOMIC DNA]</scope>
    <source>
        <strain evidence="1">JXDWG</strain>
        <tissue evidence="1">Leaf</tissue>
    </source>
</reference>
<proteinExistence type="predicted"/>
<dbReference type="AlphaFoldDB" id="A0AAP0J196"/>
<evidence type="ECO:0000313" key="2">
    <source>
        <dbReference type="Proteomes" id="UP001419268"/>
    </source>
</evidence>
<keyword evidence="2" id="KW-1185">Reference proteome</keyword>
<comment type="caution">
    <text evidence="1">The sequence shown here is derived from an EMBL/GenBank/DDBJ whole genome shotgun (WGS) entry which is preliminary data.</text>
</comment>